<feature type="compositionally biased region" description="Polar residues" evidence="5">
    <location>
        <begin position="520"/>
        <end position="533"/>
    </location>
</feature>
<evidence type="ECO:0000256" key="5">
    <source>
        <dbReference type="SAM" id="MobiDB-lite"/>
    </source>
</evidence>
<dbReference type="GO" id="GO:0016887">
    <property type="term" value="F:ATP hydrolysis activity"/>
    <property type="evidence" value="ECO:0007669"/>
    <property type="project" value="InterPro"/>
</dbReference>
<dbReference type="GO" id="GO:0005524">
    <property type="term" value="F:ATP binding"/>
    <property type="evidence" value="ECO:0007669"/>
    <property type="project" value="UniProtKB-KW"/>
</dbReference>
<dbReference type="CDD" id="cd03221">
    <property type="entry name" value="ABCF_EF-3"/>
    <property type="match status" value="2"/>
</dbReference>
<feature type="domain" description="ABC transporter" evidence="6">
    <location>
        <begin position="2"/>
        <end position="231"/>
    </location>
</feature>
<dbReference type="SMART" id="SM00382">
    <property type="entry name" value="AAA"/>
    <property type="match status" value="2"/>
</dbReference>
<accession>A0A3B1D1Q8</accession>
<evidence type="ECO:0000256" key="4">
    <source>
        <dbReference type="SAM" id="Coils"/>
    </source>
</evidence>
<feature type="coiled-coil region" evidence="4">
    <location>
        <begin position="205"/>
        <end position="239"/>
    </location>
</feature>
<name>A0A3B1D1Q8_9ZZZZ</name>
<feature type="domain" description="ABC transporter" evidence="6">
    <location>
        <begin position="283"/>
        <end position="501"/>
    </location>
</feature>
<dbReference type="PROSITE" id="PS00211">
    <property type="entry name" value="ABC_TRANSPORTER_1"/>
    <property type="match status" value="1"/>
</dbReference>
<keyword evidence="4" id="KW-0175">Coiled coil</keyword>
<dbReference type="Pfam" id="PF12848">
    <property type="entry name" value="ABC_tran_Xtn"/>
    <property type="match status" value="1"/>
</dbReference>
<dbReference type="AlphaFoldDB" id="A0A3B1D1Q8"/>
<dbReference type="InterPro" id="IPR003593">
    <property type="entry name" value="AAA+_ATPase"/>
</dbReference>
<sequence>MIQVSSLQKAYGAQILFDNLSFLVNKGERVGLVGRNGTGKSTLFKMILGEEQTDSGTISAPKGYKIGTLEQHIHFTKPNVLEECYKSLRAEEEWDHYKAEIILSGLGFSEDDFKKDPYSFSGGYQVRINLCKALLGNPDMLLLDEPTNYLDIVSLGWLKGFLTSWPGEMMIITHDRDFMDKVTTHSMAIHRRQVKKVSGDTIKLYEQIIQEEETYEQTRQNLEKKKKEMQALVDRFRSKASKAAMAQSRIKMMSKMGGMDKLEDEKTLGFRFNHLKCPAKTVMTVKDISFSYDRAPENNLFSNISLQIKRKDRIAIIGANGKGKSTLLNCLAGDLTPCSGSIVRHPKARLGHFGQTNIDSLNAKNRVVDEILTSNPNLSLQAAHAICGAMMFDGDLGKKKVKVLSGGERSRVLLGKIISRSTNLLLLDEPTHHLDVESIESLTEELDAYQGALVIVTHSELLLRSLAENLVIFHRGGAEYFHGGYDDFLEKIGWEGAPVKSKKVGKQMSKKEARKLRAIQRQQTPEPETTVNEQKPRRGKNSK</sequence>
<dbReference type="PANTHER" id="PTHR19211:SF14">
    <property type="entry name" value="ATP-BINDING CASSETTE SUB-FAMILY F MEMBER 1"/>
    <property type="match status" value="1"/>
</dbReference>
<gene>
    <name evidence="7" type="ORF">MNBD_NITROSPINAE04-1929</name>
</gene>
<dbReference type="PANTHER" id="PTHR19211">
    <property type="entry name" value="ATP-BINDING TRANSPORT PROTEIN-RELATED"/>
    <property type="match status" value="1"/>
</dbReference>
<dbReference type="InterPro" id="IPR032781">
    <property type="entry name" value="ABC_tran_Xtn"/>
</dbReference>
<protein>
    <submittedName>
        <fullName evidence="7">Bis-ABC ATPase YheS</fullName>
    </submittedName>
</protein>
<dbReference type="InterPro" id="IPR027417">
    <property type="entry name" value="P-loop_NTPase"/>
</dbReference>
<dbReference type="EMBL" id="UOGA01000303">
    <property type="protein sequence ID" value="VAX25565.1"/>
    <property type="molecule type" value="Genomic_DNA"/>
</dbReference>
<evidence type="ECO:0000256" key="3">
    <source>
        <dbReference type="ARBA" id="ARBA00022840"/>
    </source>
</evidence>
<feature type="region of interest" description="Disordered" evidence="5">
    <location>
        <begin position="500"/>
        <end position="543"/>
    </location>
</feature>
<keyword evidence="3" id="KW-0067">ATP-binding</keyword>
<dbReference type="Gene3D" id="3.40.50.300">
    <property type="entry name" value="P-loop containing nucleotide triphosphate hydrolases"/>
    <property type="match status" value="2"/>
</dbReference>
<dbReference type="PROSITE" id="PS50893">
    <property type="entry name" value="ABC_TRANSPORTER_2"/>
    <property type="match status" value="2"/>
</dbReference>
<keyword evidence="1" id="KW-0677">Repeat</keyword>
<dbReference type="Pfam" id="PF00005">
    <property type="entry name" value="ABC_tran"/>
    <property type="match status" value="2"/>
</dbReference>
<keyword evidence="2" id="KW-0547">Nucleotide-binding</keyword>
<dbReference type="InterPro" id="IPR050611">
    <property type="entry name" value="ABCF"/>
</dbReference>
<evidence type="ECO:0000256" key="2">
    <source>
        <dbReference type="ARBA" id="ARBA00022741"/>
    </source>
</evidence>
<evidence type="ECO:0000259" key="6">
    <source>
        <dbReference type="PROSITE" id="PS50893"/>
    </source>
</evidence>
<dbReference type="InterPro" id="IPR017871">
    <property type="entry name" value="ABC_transporter-like_CS"/>
</dbReference>
<proteinExistence type="predicted"/>
<dbReference type="SUPFAM" id="SSF52540">
    <property type="entry name" value="P-loop containing nucleoside triphosphate hydrolases"/>
    <property type="match status" value="2"/>
</dbReference>
<dbReference type="InterPro" id="IPR003439">
    <property type="entry name" value="ABC_transporter-like_ATP-bd"/>
</dbReference>
<evidence type="ECO:0000256" key="1">
    <source>
        <dbReference type="ARBA" id="ARBA00022737"/>
    </source>
</evidence>
<organism evidence="7">
    <name type="scientific">hydrothermal vent metagenome</name>
    <dbReference type="NCBI Taxonomy" id="652676"/>
    <lineage>
        <taxon>unclassified sequences</taxon>
        <taxon>metagenomes</taxon>
        <taxon>ecological metagenomes</taxon>
    </lineage>
</organism>
<reference evidence="7" key="1">
    <citation type="submission" date="2018-06" db="EMBL/GenBank/DDBJ databases">
        <authorList>
            <person name="Zhirakovskaya E."/>
        </authorList>
    </citation>
    <scope>NUCLEOTIDE SEQUENCE</scope>
</reference>
<evidence type="ECO:0000313" key="7">
    <source>
        <dbReference type="EMBL" id="VAX25565.1"/>
    </source>
</evidence>